<evidence type="ECO:0000313" key="3">
    <source>
        <dbReference type="EMBL" id="BAQ01945.1"/>
    </source>
</evidence>
<name>A0A0B1HL01_ECOLX</name>
<dbReference type="RefSeq" id="WP_001701033.1">
    <property type="nucleotide sequence ID" value="NZ_BFZA01000106.1"/>
</dbReference>
<feature type="transmembrane region" description="Helical" evidence="1">
    <location>
        <begin position="236"/>
        <end position="256"/>
    </location>
</feature>
<feature type="transmembrane region" description="Helical" evidence="1">
    <location>
        <begin position="46"/>
        <end position="63"/>
    </location>
</feature>
<evidence type="ECO:0000256" key="1">
    <source>
        <dbReference type="SAM" id="Phobius"/>
    </source>
</evidence>
<feature type="transmembrane region" description="Helical" evidence="1">
    <location>
        <begin position="214"/>
        <end position="230"/>
    </location>
</feature>
<feature type="transmembrane region" description="Helical" evidence="1">
    <location>
        <begin position="123"/>
        <end position="142"/>
    </location>
</feature>
<protein>
    <submittedName>
        <fullName evidence="2">Membrane protein</fullName>
    </submittedName>
</protein>
<proteinExistence type="predicted"/>
<reference evidence="3" key="1">
    <citation type="journal article" date="2014" name="DNA Res.">
        <title>A complete view of the genetic diversity of the Escherichia coli O-antigen biosynthesis gene cluster.</title>
        <authorList>
            <person name="Iguchi A."/>
            <person name="Iyoda S."/>
            <person name="Kikuchi T."/>
            <person name="Ogura Y."/>
            <person name="Katsura K."/>
            <person name="Ohnishi M."/>
            <person name="Hayashi T."/>
            <person name="Thomson N.R."/>
        </authorList>
    </citation>
    <scope>NUCLEOTIDE SEQUENCE</scope>
    <source>
        <strain evidence="3">E54071</strain>
    </source>
</reference>
<reference evidence="2" key="2">
    <citation type="journal article" date="2016" name="PLoS ONE">
        <title>Comparison of O-Antigen Gene Clusters of All O-Serogroups of Escherichia coli and Proposal for Adopting a New Nomenclature for O-Typing.</title>
        <authorList>
            <person name="DebRoy C."/>
            <person name="Fratamico P.M."/>
            <person name="Yan X."/>
            <person name="Baranzoni G."/>
            <person name="Liu Y."/>
            <person name="Needleman D.S."/>
            <person name="Tebbs R."/>
            <person name="O'Connell C.D."/>
            <person name="Allred A."/>
            <person name="Swimley M."/>
            <person name="Mwangi M."/>
            <person name="Kapur V."/>
            <person name="Raygoza Garay J.A."/>
            <person name="Roberts E.L."/>
            <person name="Katani R."/>
        </authorList>
    </citation>
    <scope>NUCLEOTIDE SEQUENCE</scope>
    <source>
        <strain evidence="2">E54071-88</strain>
    </source>
</reference>
<keyword evidence="1" id="KW-0812">Transmembrane</keyword>
<organism evidence="3">
    <name type="scientific">Escherichia coli</name>
    <dbReference type="NCBI Taxonomy" id="562"/>
    <lineage>
        <taxon>Bacteria</taxon>
        <taxon>Pseudomonadati</taxon>
        <taxon>Pseudomonadota</taxon>
        <taxon>Gammaproteobacteria</taxon>
        <taxon>Enterobacterales</taxon>
        <taxon>Enterobacteriaceae</taxon>
        <taxon>Escherichia</taxon>
    </lineage>
</organism>
<keyword evidence="1" id="KW-1133">Transmembrane helix</keyword>
<feature type="transmembrane region" description="Helical" evidence="1">
    <location>
        <begin position="98"/>
        <end position="116"/>
    </location>
</feature>
<dbReference type="EMBL" id="AB812075">
    <property type="protein sequence ID" value="BAQ01945.1"/>
    <property type="molecule type" value="Genomic_DNA"/>
</dbReference>
<evidence type="ECO:0000313" key="2">
    <source>
        <dbReference type="EMBL" id="AIG62750.1"/>
    </source>
</evidence>
<dbReference type="EMBL" id="KJ778799">
    <property type="protein sequence ID" value="AIG62750.1"/>
    <property type="molecule type" value="Genomic_DNA"/>
</dbReference>
<keyword evidence="1" id="KW-0472">Membrane</keyword>
<dbReference type="AlphaFoldDB" id="A0A0B1HL01"/>
<feature type="transmembrane region" description="Helical" evidence="1">
    <location>
        <begin position="20"/>
        <end position="39"/>
    </location>
</feature>
<accession>A0A0B1HL01</accession>
<sequence>MYIFICPFAYTYNTRLRSLISLLSWGVIYFLLLLLFVMVQNDGINYTEIMIFCVSIIIVYNNYEIGYIINDTETIKKEKKPTMRLGRNALDIYESNKLLIYGIRVCLSIVLTLFLIKILKVQGYYIISAWLILPVFIIYNSIRNRLNLALHFTLVTLRYCSPILIVLQPEHIINVILNVSFIFPLPNLIERCSEPRFDFSIFHKVKSNHNKWRVFYYFMATTITGLALYTKMLSEYVVFICCLYMLVYRVLSPLLIQKKN</sequence>